<proteinExistence type="predicted"/>
<name>A0A368HI67_9GAMM</name>
<accession>A0A368HI67</accession>
<evidence type="ECO:0000313" key="3">
    <source>
        <dbReference type="Proteomes" id="UP000253250"/>
    </source>
</evidence>
<keyword evidence="3" id="KW-1185">Reference proteome</keyword>
<evidence type="ECO:0000313" key="2">
    <source>
        <dbReference type="EMBL" id="RCN59064.1"/>
    </source>
</evidence>
<evidence type="ECO:0000256" key="1">
    <source>
        <dbReference type="SAM" id="MobiDB-lite"/>
    </source>
</evidence>
<protein>
    <submittedName>
        <fullName evidence="2">Uncharacterized protein</fullName>
    </submittedName>
</protein>
<feature type="region of interest" description="Disordered" evidence="1">
    <location>
        <begin position="93"/>
        <end position="236"/>
    </location>
</feature>
<reference evidence="2 3" key="1">
    <citation type="submission" date="2018-02" db="EMBL/GenBank/DDBJ databases">
        <title>Insights into the biology of acidophilic members of the Acidiferrobacteraceae family derived from comparative genomic analyses.</title>
        <authorList>
            <person name="Issotta F."/>
            <person name="Thyssen C."/>
            <person name="Mena C."/>
            <person name="Moya A."/>
            <person name="Bellenberg S."/>
            <person name="Sproer C."/>
            <person name="Covarrubias P.C."/>
            <person name="Sand W."/>
            <person name="Quatrini R."/>
            <person name="Vera M."/>
        </authorList>
    </citation>
    <scope>NUCLEOTIDE SEQUENCE [LARGE SCALE GENOMIC DNA]</scope>
    <source>
        <strain evidence="3">m-1</strain>
    </source>
</reference>
<dbReference type="EMBL" id="PSYR01000001">
    <property type="protein sequence ID" value="RCN59064.1"/>
    <property type="molecule type" value="Genomic_DNA"/>
</dbReference>
<organism evidence="2 3">
    <name type="scientific">Acidiferrobacter thiooxydans</name>
    <dbReference type="NCBI Taxonomy" id="163359"/>
    <lineage>
        <taxon>Bacteria</taxon>
        <taxon>Pseudomonadati</taxon>
        <taxon>Pseudomonadota</taxon>
        <taxon>Gammaproteobacteria</taxon>
        <taxon>Acidiferrobacterales</taxon>
        <taxon>Acidiferrobacteraceae</taxon>
        <taxon>Acidiferrobacter</taxon>
    </lineage>
</organism>
<feature type="compositionally biased region" description="Acidic residues" evidence="1">
    <location>
        <begin position="131"/>
        <end position="144"/>
    </location>
</feature>
<dbReference type="RefSeq" id="WP_147267121.1">
    <property type="nucleotide sequence ID" value="NZ_PSYR01000001.1"/>
</dbReference>
<dbReference type="Proteomes" id="UP000253250">
    <property type="component" value="Unassembled WGS sequence"/>
</dbReference>
<sequence length="252" mass="26957">MLCQHRLIRMIFFHANVTLPKTMRLNHGVAIRFERREDVPDVGGGDAAAAATDRASSLSPEDARFVAAFGSAGAPDTDPAEALLTAVAAWRRGSRGNRRDDAGGGPGAIPRPEPPAGIPDEGGEGHGPQFADDDLAFLGQEEDAGPLAEPGAEAVSATEGEIHAENDEGAVRPGQTPLEDPTRRAVQALADALGMESGLTPEVDQQTREQSAFREAYPADLDRPRGPEDEQDLDEIERRLREALQSREVETR</sequence>
<comment type="caution">
    <text evidence="2">The sequence shown here is derived from an EMBL/GenBank/DDBJ whole genome shotgun (WGS) entry which is preliminary data.</text>
</comment>
<dbReference type="AlphaFoldDB" id="A0A368HI67"/>
<feature type="compositionally biased region" description="Basic and acidic residues" evidence="1">
    <location>
        <begin position="160"/>
        <end position="170"/>
    </location>
</feature>
<gene>
    <name evidence="2" type="ORF">C4900_04835</name>
</gene>